<keyword evidence="5" id="KW-1185">Reference proteome</keyword>
<feature type="domain" description="FUZ/MON1/HPS1 second Longin" evidence="2">
    <location>
        <begin position="203"/>
        <end position="281"/>
    </location>
</feature>
<evidence type="ECO:0000259" key="3">
    <source>
        <dbReference type="Pfam" id="PF19038"/>
    </source>
</evidence>
<name>A0AAV0UNI7_HYABA</name>
<dbReference type="Pfam" id="PF19036">
    <property type="entry name" value="Fuz_longin_1"/>
    <property type="match status" value="1"/>
</dbReference>
<feature type="domain" description="FUZ/MON1/HPS1 first Longin" evidence="1">
    <location>
        <begin position="6"/>
        <end position="151"/>
    </location>
</feature>
<feature type="domain" description="FUZ/MON1/HPS1 third Longin" evidence="3">
    <location>
        <begin position="329"/>
        <end position="452"/>
    </location>
</feature>
<evidence type="ECO:0008006" key="6">
    <source>
        <dbReference type="Google" id="ProtNLM"/>
    </source>
</evidence>
<dbReference type="Pfam" id="PF19038">
    <property type="entry name" value="Fuz_longin_3"/>
    <property type="match status" value="1"/>
</dbReference>
<dbReference type="InterPro" id="IPR043972">
    <property type="entry name" value="FUZ/MON1/HPS1_longin_1"/>
</dbReference>
<dbReference type="InterPro" id="IPR043970">
    <property type="entry name" value="FUZ/MON1/HPS1_longin_3"/>
</dbReference>
<dbReference type="PRINTS" id="PR01546">
    <property type="entry name" value="YEAST73DUF"/>
</dbReference>
<proteinExistence type="predicted"/>
<dbReference type="AlphaFoldDB" id="A0AAV0UNI7"/>
<dbReference type="InterPro" id="IPR004353">
    <property type="entry name" value="Mon1"/>
</dbReference>
<dbReference type="Proteomes" id="UP001162031">
    <property type="component" value="Unassembled WGS sequence"/>
</dbReference>
<dbReference type="InterPro" id="IPR043971">
    <property type="entry name" value="FUZ/MON1/HPS1_longin_2"/>
</dbReference>
<sequence length="467" mass="52386">MLELTVVVCSTSGKPVFHAMVSATSTAPTCSSTEDDEMPSATSFASSLQGLLSFVACTQQEELQELQSHGCRCVFYSTQTLTFAAIERDVYSDQTDNTSSFSVTCLEHLLHLLQSQLRFLLSDQGLHVLQRQPNYDLRQRLHGTERVTRSLTGLWAVHPTLRFKDFGVPFVRLQLARRRQVTRMLAAAGEAETEHLTSAMICAVLLAKEKVVAIAQPKKKQFSMRVDDLLLLINFVYHAPSLAASETWTPVCLPHFSPRGFLYAYVAFLTTDVCLLLLSSQPSPEQCPHFQAKKVFVARRLEDSGAMDDIRASLRNHSEWRPHRDLPLLLHFIYKNELTGECAEPALGFPFDDADFHTRLQLLNAYATVHHLMFPSPADPHSLRASQVLGERLLALQDDTAARMVYERSDTGLFVGMCSTDYRLLVWFDALVAIPDARQQLQVVLDRIRHDEELMSVTLFVSSGGLA</sequence>
<evidence type="ECO:0000259" key="2">
    <source>
        <dbReference type="Pfam" id="PF19037"/>
    </source>
</evidence>
<evidence type="ECO:0000313" key="4">
    <source>
        <dbReference type="EMBL" id="CAI5738042.1"/>
    </source>
</evidence>
<evidence type="ECO:0000259" key="1">
    <source>
        <dbReference type="Pfam" id="PF19036"/>
    </source>
</evidence>
<evidence type="ECO:0000313" key="5">
    <source>
        <dbReference type="Proteomes" id="UP001162031"/>
    </source>
</evidence>
<dbReference type="PANTHER" id="PTHR13027:SF7">
    <property type="entry name" value="VACUOLAR FUSION PROTEIN MON1 HOMOLOG"/>
    <property type="match status" value="1"/>
</dbReference>
<gene>
    <name evidence="4" type="ORF">HBR001_LOCUS7354</name>
</gene>
<dbReference type="GO" id="GO:0006623">
    <property type="term" value="P:protein targeting to vacuole"/>
    <property type="evidence" value="ECO:0007669"/>
    <property type="project" value="InterPro"/>
</dbReference>
<dbReference type="PANTHER" id="PTHR13027">
    <property type="entry name" value="SAND PROTEIN-RELATED"/>
    <property type="match status" value="1"/>
</dbReference>
<dbReference type="GO" id="GO:0016192">
    <property type="term" value="P:vesicle-mediated transport"/>
    <property type="evidence" value="ECO:0007669"/>
    <property type="project" value="InterPro"/>
</dbReference>
<accession>A0AAV0UNI7</accession>
<organism evidence="4 5">
    <name type="scientific">Hyaloperonospora brassicae</name>
    <name type="common">Brassica downy mildew</name>
    <name type="synonym">Peronospora brassicae</name>
    <dbReference type="NCBI Taxonomy" id="162125"/>
    <lineage>
        <taxon>Eukaryota</taxon>
        <taxon>Sar</taxon>
        <taxon>Stramenopiles</taxon>
        <taxon>Oomycota</taxon>
        <taxon>Peronosporomycetes</taxon>
        <taxon>Peronosporales</taxon>
        <taxon>Peronosporaceae</taxon>
        <taxon>Hyaloperonospora</taxon>
    </lineage>
</organism>
<comment type="caution">
    <text evidence="4">The sequence shown here is derived from an EMBL/GenBank/DDBJ whole genome shotgun (WGS) entry which is preliminary data.</text>
</comment>
<dbReference type="EMBL" id="CANTFL010001360">
    <property type="protein sequence ID" value="CAI5738042.1"/>
    <property type="molecule type" value="Genomic_DNA"/>
</dbReference>
<protein>
    <recommendedName>
        <fullName evidence="6">Vacuolar fusion protein MON1 homolog</fullName>
    </recommendedName>
</protein>
<reference evidence="4" key="1">
    <citation type="submission" date="2022-12" db="EMBL/GenBank/DDBJ databases">
        <authorList>
            <person name="Webb A."/>
        </authorList>
    </citation>
    <scope>NUCLEOTIDE SEQUENCE</scope>
    <source>
        <strain evidence="4">Hp1</strain>
    </source>
</reference>
<dbReference type="Pfam" id="PF19037">
    <property type="entry name" value="Fuz_longin_2"/>
    <property type="match status" value="1"/>
</dbReference>